<gene>
    <name evidence="4" type="ORF">C9374_005592</name>
</gene>
<dbReference type="InterPro" id="IPR013762">
    <property type="entry name" value="Integrase-like_cat_sf"/>
</dbReference>
<name>A0AA88GLF5_NAELO</name>
<feature type="region of interest" description="Disordered" evidence="2">
    <location>
        <begin position="167"/>
        <end position="263"/>
    </location>
</feature>
<dbReference type="Gene3D" id="1.10.443.10">
    <property type="entry name" value="Intergrase catalytic core"/>
    <property type="match status" value="1"/>
</dbReference>
<dbReference type="Proteomes" id="UP000816034">
    <property type="component" value="Unassembled WGS sequence"/>
</dbReference>
<feature type="domain" description="Tyr recombinase" evidence="3">
    <location>
        <begin position="681"/>
        <end position="888"/>
    </location>
</feature>
<protein>
    <recommendedName>
        <fullName evidence="3">Tyr recombinase domain-containing protein</fullName>
    </recommendedName>
</protein>
<dbReference type="PANTHER" id="PTHR34605:SF3">
    <property type="entry name" value="P CELL-TYPE AGGLUTINATION PROTEIN MAP4-LIKE-RELATED"/>
    <property type="match status" value="1"/>
</dbReference>
<dbReference type="RefSeq" id="XP_044548069.1">
    <property type="nucleotide sequence ID" value="XM_044695359.1"/>
</dbReference>
<dbReference type="Pfam" id="PF00589">
    <property type="entry name" value="Phage_integrase"/>
    <property type="match status" value="1"/>
</dbReference>
<dbReference type="SUPFAM" id="SSF56349">
    <property type="entry name" value="DNA breaking-rejoining enzymes"/>
    <property type="match status" value="1"/>
</dbReference>
<feature type="compositionally biased region" description="Polar residues" evidence="2">
    <location>
        <begin position="242"/>
        <end position="263"/>
    </location>
</feature>
<evidence type="ECO:0000256" key="1">
    <source>
        <dbReference type="ARBA" id="ARBA00023172"/>
    </source>
</evidence>
<feature type="compositionally biased region" description="Polar residues" evidence="2">
    <location>
        <begin position="197"/>
        <end position="208"/>
    </location>
</feature>
<proteinExistence type="predicted"/>
<evidence type="ECO:0000256" key="2">
    <source>
        <dbReference type="SAM" id="MobiDB-lite"/>
    </source>
</evidence>
<evidence type="ECO:0000313" key="4">
    <source>
        <dbReference type="EMBL" id="KAG2382390.1"/>
    </source>
</evidence>
<feature type="compositionally biased region" description="Polar residues" evidence="2">
    <location>
        <begin position="12"/>
        <end position="33"/>
    </location>
</feature>
<feature type="compositionally biased region" description="Polar residues" evidence="2">
    <location>
        <begin position="178"/>
        <end position="187"/>
    </location>
</feature>
<dbReference type="InterPro" id="IPR052925">
    <property type="entry name" value="Phage_Integrase-like_Recomb"/>
</dbReference>
<feature type="compositionally biased region" description="Polar residues" evidence="2">
    <location>
        <begin position="365"/>
        <end position="375"/>
    </location>
</feature>
<feature type="compositionally biased region" description="Polar residues" evidence="2">
    <location>
        <begin position="216"/>
        <end position="232"/>
    </location>
</feature>
<dbReference type="GO" id="GO:0006310">
    <property type="term" value="P:DNA recombination"/>
    <property type="evidence" value="ECO:0007669"/>
    <property type="project" value="UniProtKB-KW"/>
</dbReference>
<evidence type="ECO:0000313" key="5">
    <source>
        <dbReference type="Proteomes" id="UP000816034"/>
    </source>
</evidence>
<dbReference type="GO" id="GO:0003677">
    <property type="term" value="F:DNA binding"/>
    <property type="evidence" value="ECO:0007669"/>
    <property type="project" value="InterPro"/>
</dbReference>
<accession>A0AA88GLF5</accession>
<comment type="caution">
    <text evidence="4">The sequence shown here is derived from an EMBL/GenBank/DDBJ whole genome shotgun (WGS) entry which is preliminary data.</text>
</comment>
<sequence>MEELWQKHHLRTNSNSLDGPRNNFNASIPNHFNIQPKLKQTSTSTQSSASCSQEGTRSIPIHIGSKESQPRYRFGLIQNGIPQPDYQDPYSGNVCLQNRPIERLFSHTYPSQLETSLGLRLERSILPIQCPPIRIIQRPTNIHKNHETNSEEVEREGLDNIHIHRRYINPQPGRPRNVSINNEPSNSRFEHSRFPYPTQQMHLNTNTDYRVLGPNTELQNRNYSNSNLQEGDSSNHDRRSNHQIPEQPVSSLQNNSSFHWKNGIPQTCRESNSLLLSQVEKKHVLSSGQNRLELVNENLLQRFKGFENPQIHNPLVSRYTFRDHLESPKDILGQFNSRLRCVSREQCSSGYLGEPRNPHQHQRTIHSSSVPSKRSLQPALPQENPVPLHRGQYNSNLLPQERLWPSGLTGHHSQIYMEDPSPTRLVNLESELHPLPGERSSRFTFESRRLANFQRTLPTPERQIRSIHSGSFCISPKPPPHQIQLLDPSPRRFQRRLEQRQQLHVSSSQSNSTNNNSDHQEPSEGFLDYSELDKLMVVSCAYKDLLKDRKISKKDAYNIALHRNLEELEMERVLGCGSGWSPLFEGWRTICLEATYSPDSIFHMWRCFKRFQEYRFWHQLPFTYETAEKFVFYELENKKGWELPRLKSSLTFFAKIYKINLEWKPEFNDLIKGGQRIYNAIHKRSLQRDGVSISHILDWMEKYQPSSEKDKFEKLLIATTMIIGFRTLFRPSDIASIKWCDITWDKPKKGWIQIINSGHKTDKMNLDKDPIIIEPAPNQKYCPVKLITSYRDQVHHFKERNSPFLSFTDNRFLTSNHICEFMKKVRKILNIKENILGHSLRIGAASKLTEEGESLDVIMHAGKWKSNACNAYTRNIALANRGLSNTLFNKEDNL</sequence>
<dbReference type="AlphaFoldDB" id="A0AA88GLF5"/>
<keyword evidence="1" id="KW-0233">DNA recombination</keyword>
<feature type="region of interest" description="Disordered" evidence="2">
    <location>
        <begin position="497"/>
        <end position="523"/>
    </location>
</feature>
<dbReference type="EMBL" id="PYSW02000024">
    <property type="protein sequence ID" value="KAG2382390.1"/>
    <property type="molecule type" value="Genomic_DNA"/>
</dbReference>
<feature type="region of interest" description="Disordered" evidence="2">
    <location>
        <begin position="351"/>
        <end position="393"/>
    </location>
</feature>
<feature type="region of interest" description="Disordered" evidence="2">
    <location>
        <begin position="1"/>
        <end position="65"/>
    </location>
</feature>
<reference evidence="4 5" key="1">
    <citation type="journal article" date="2018" name="BMC Genomics">
        <title>The genome of Naegleria lovaniensis, the basis for a comparative approach to unravel pathogenicity factors of the human pathogenic amoeba N. fowleri.</title>
        <authorList>
            <person name="Liechti N."/>
            <person name="Schurch N."/>
            <person name="Bruggmann R."/>
            <person name="Wittwer M."/>
        </authorList>
    </citation>
    <scope>NUCLEOTIDE SEQUENCE [LARGE SCALE GENOMIC DNA]</scope>
    <source>
        <strain evidence="4 5">ATCC 30569</strain>
    </source>
</reference>
<feature type="compositionally biased region" description="Low complexity" evidence="2">
    <location>
        <begin position="502"/>
        <end position="517"/>
    </location>
</feature>
<organism evidence="4 5">
    <name type="scientific">Naegleria lovaniensis</name>
    <name type="common">Amoeba</name>
    <dbReference type="NCBI Taxonomy" id="51637"/>
    <lineage>
        <taxon>Eukaryota</taxon>
        <taxon>Discoba</taxon>
        <taxon>Heterolobosea</taxon>
        <taxon>Tetramitia</taxon>
        <taxon>Eutetramitia</taxon>
        <taxon>Vahlkampfiidae</taxon>
        <taxon>Naegleria</taxon>
    </lineage>
</organism>
<dbReference type="PROSITE" id="PS51898">
    <property type="entry name" value="TYR_RECOMBINASE"/>
    <property type="match status" value="1"/>
</dbReference>
<dbReference type="PANTHER" id="PTHR34605">
    <property type="entry name" value="PHAGE_INTEGRASE DOMAIN-CONTAINING PROTEIN"/>
    <property type="match status" value="1"/>
</dbReference>
<dbReference type="InterPro" id="IPR002104">
    <property type="entry name" value="Integrase_catalytic"/>
</dbReference>
<dbReference type="InterPro" id="IPR011010">
    <property type="entry name" value="DNA_brk_join_enz"/>
</dbReference>
<keyword evidence="5" id="KW-1185">Reference proteome</keyword>
<feature type="compositionally biased region" description="Low complexity" evidence="2">
    <location>
        <begin position="40"/>
        <end position="53"/>
    </location>
</feature>
<dbReference type="GeneID" id="68098047"/>
<evidence type="ECO:0000259" key="3">
    <source>
        <dbReference type="PROSITE" id="PS51898"/>
    </source>
</evidence>
<dbReference type="GO" id="GO:0015074">
    <property type="term" value="P:DNA integration"/>
    <property type="evidence" value="ECO:0007669"/>
    <property type="project" value="InterPro"/>
</dbReference>